<evidence type="ECO:0000313" key="2">
    <source>
        <dbReference type="Proteomes" id="UP001391051"/>
    </source>
</evidence>
<reference evidence="1 2" key="1">
    <citation type="submission" date="2023-01" db="EMBL/GenBank/DDBJ databases">
        <title>Analysis of 21 Apiospora genomes using comparative genomics revels a genus with tremendous synthesis potential of carbohydrate active enzymes and secondary metabolites.</title>
        <authorList>
            <person name="Sorensen T."/>
        </authorList>
    </citation>
    <scope>NUCLEOTIDE SEQUENCE [LARGE SCALE GENOMIC DNA]</scope>
    <source>
        <strain evidence="1 2">CBS 24483</strain>
    </source>
</reference>
<dbReference type="RefSeq" id="XP_066698809.1">
    <property type="nucleotide sequence ID" value="XM_066846411.1"/>
</dbReference>
<dbReference type="GeneID" id="92079473"/>
<sequence>MDATAAVAPLVRENALRGAEISSAIFQLLSSTLPHAAPREVYGVAKAVSNLSGNVSRINRVWPAPAFHSPHNTKATLERQTTVALERIATLYDEVQALIDPGNAAARLLWAFRQARWRMLLLQVDAYGAAIRIITNTMLLADHLRKVHR</sequence>
<dbReference type="Proteomes" id="UP001391051">
    <property type="component" value="Unassembled WGS sequence"/>
</dbReference>
<organism evidence="1 2">
    <name type="scientific">Apiospora aurea</name>
    <dbReference type="NCBI Taxonomy" id="335848"/>
    <lineage>
        <taxon>Eukaryota</taxon>
        <taxon>Fungi</taxon>
        <taxon>Dikarya</taxon>
        <taxon>Ascomycota</taxon>
        <taxon>Pezizomycotina</taxon>
        <taxon>Sordariomycetes</taxon>
        <taxon>Xylariomycetidae</taxon>
        <taxon>Amphisphaeriales</taxon>
        <taxon>Apiosporaceae</taxon>
        <taxon>Apiospora</taxon>
    </lineage>
</organism>
<name>A0ABR1QA69_9PEZI</name>
<comment type="caution">
    <text evidence="1">The sequence shown here is derived from an EMBL/GenBank/DDBJ whole genome shotgun (WGS) entry which is preliminary data.</text>
</comment>
<dbReference type="EMBL" id="JAQQWE010000006">
    <property type="protein sequence ID" value="KAK7949303.1"/>
    <property type="molecule type" value="Genomic_DNA"/>
</dbReference>
<keyword evidence="2" id="KW-1185">Reference proteome</keyword>
<proteinExistence type="predicted"/>
<gene>
    <name evidence="1" type="ORF">PG986_010189</name>
</gene>
<evidence type="ECO:0000313" key="1">
    <source>
        <dbReference type="EMBL" id="KAK7949303.1"/>
    </source>
</evidence>
<protein>
    <submittedName>
        <fullName evidence="1">Uncharacterized protein</fullName>
    </submittedName>
</protein>
<accession>A0ABR1QA69</accession>